<evidence type="ECO:0000256" key="7">
    <source>
        <dbReference type="ARBA" id="ARBA00023077"/>
    </source>
</evidence>
<keyword evidence="4" id="KW-0812">Transmembrane</keyword>
<dbReference type="GO" id="GO:0009279">
    <property type="term" value="C:cell outer membrane"/>
    <property type="evidence" value="ECO:0007669"/>
    <property type="project" value="UniProtKB-SubCell"/>
</dbReference>
<keyword evidence="2" id="KW-0813">Transport</keyword>
<evidence type="ECO:0000259" key="10">
    <source>
        <dbReference type="Pfam" id="PF00593"/>
    </source>
</evidence>
<feature type="non-terminal residue" evidence="11">
    <location>
        <position position="1"/>
    </location>
</feature>
<comment type="caution">
    <text evidence="11">The sequence shown here is derived from an EMBL/GenBank/DDBJ whole genome shotgun (WGS) entry which is preliminary data.</text>
</comment>
<evidence type="ECO:0000256" key="4">
    <source>
        <dbReference type="ARBA" id="ARBA00022692"/>
    </source>
</evidence>
<reference evidence="11" key="1">
    <citation type="submission" date="2013-11" db="EMBL/GenBank/DDBJ databases">
        <title>Microbial diversity, functional groups and degradation webs in Northern and Southern Mediterranean and Red Sea marine crude oil polluted sites.</title>
        <authorList>
            <person name="Daffonchio D."/>
            <person name="Mapelli F."/>
            <person name="Ferrer M."/>
            <person name="Richter M."/>
            <person name="Cherif A."/>
            <person name="Malkawi H.I."/>
            <person name="Yakimov M.M."/>
            <person name="Abdel-Fattah Y.R."/>
            <person name="Blaghen M."/>
            <person name="Golyshin P.N."/>
            <person name="Kalogerakis N."/>
            <person name="Boon N."/>
            <person name="Magagnini M."/>
            <person name="Fava F."/>
        </authorList>
    </citation>
    <scope>NUCLEOTIDE SEQUENCE</scope>
</reference>
<gene>
    <name evidence="11" type="ORF">MGSAQ_000528</name>
</gene>
<dbReference type="Pfam" id="PF00593">
    <property type="entry name" value="TonB_dep_Rec_b-barrel"/>
    <property type="match status" value="1"/>
</dbReference>
<evidence type="ECO:0000256" key="5">
    <source>
        <dbReference type="ARBA" id="ARBA00023004"/>
    </source>
</evidence>
<keyword evidence="3" id="KW-0410">Iron transport</keyword>
<evidence type="ECO:0000256" key="3">
    <source>
        <dbReference type="ARBA" id="ARBA00022496"/>
    </source>
</evidence>
<dbReference type="PANTHER" id="PTHR32552:SF81">
    <property type="entry name" value="TONB-DEPENDENT OUTER MEMBRANE RECEPTOR"/>
    <property type="match status" value="1"/>
</dbReference>
<proteinExistence type="predicted"/>
<protein>
    <submittedName>
        <fullName evidence="11">TonB-dependent receptor</fullName>
    </submittedName>
</protein>
<dbReference type="Gene3D" id="2.40.170.20">
    <property type="entry name" value="TonB-dependent receptor, beta-barrel domain"/>
    <property type="match status" value="1"/>
</dbReference>
<dbReference type="EMBL" id="AYSL01000225">
    <property type="protein sequence ID" value="KTF07976.1"/>
    <property type="molecule type" value="Genomic_DNA"/>
</dbReference>
<dbReference type="GO" id="GO:0006826">
    <property type="term" value="P:iron ion transport"/>
    <property type="evidence" value="ECO:0007669"/>
    <property type="project" value="UniProtKB-KW"/>
</dbReference>
<evidence type="ECO:0000256" key="2">
    <source>
        <dbReference type="ARBA" id="ARBA00022448"/>
    </source>
</evidence>
<keyword evidence="11" id="KW-0675">Receptor</keyword>
<accession>A0A1B6NX06</accession>
<dbReference type="InterPro" id="IPR039426">
    <property type="entry name" value="TonB-dep_rcpt-like"/>
</dbReference>
<dbReference type="InterPro" id="IPR000531">
    <property type="entry name" value="Beta-barrel_TonB"/>
</dbReference>
<feature type="domain" description="TonB-dependent receptor-like beta-barrel" evidence="10">
    <location>
        <begin position="4"/>
        <end position="124"/>
    </location>
</feature>
<comment type="subcellular location">
    <subcellularLocation>
        <location evidence="1">Cell outer membrane</location>
        <topology evidence="1">Multi-pass membrane protein</topology>
    </subcellularLocation>
</comment>
<keyword evidence="8" id="KW-0472">Membrane</keyword>
<dbReference type="SUPFAM" id="SSF56935">
    <property type="entry name" value="Porins"/>
    <property type="match status" value="1"/>
</dbReference>
<keyword evidence="6" id="KW-0406">Ion transport</keyword>
<evidence type="ECO:0000256" key="9">
    <source>
        <dbReference type="ARBA" id="ARBA00023237"/>
    </source>
</evidence>
<evidence type="ECO:0000313" key="11">
    <source>
        <dbReference type="EMBL" id="KTF07976.1"/>
    </source>
</evidence>
<keyword evidence="9" id="KW-0998">Cell outer membrane</keyword>
<name>A0A1B6NX06_9ZZZZ</name>
<dbReference type="PANTHER" id="PTHR32552">
    <property type="entry name" value="FERRICHROME IRON RECEPTOR-RELATED"/>
    <property type="match status" value="1"/>
</dbReference>
<organism evidence="11">
    <name type="scientific">marine sediment metagenome</name>
    <dbReference type="NCBI Taxonomy" id="412755"/>
    <lineage>
        <taxon>unclassified sequences</taxon>
        <taxon>metagenomes</taxon>
        <taxon>ecological metagenomes</taxon>
    </lineage>
</organism>
<dbReference type="AlphaFoldDB" id="A0A1B6NX06"/>
<keyword evidence="5" id="KW-0408">Iron</keyword>
<evidence type="ECO:0000256" key="6">
    <source>
        <dbReference type="ARBA" id="ARBA00023065"/>
    </source>
</evidence>
<keyword evidence="7" id="KW-0798">TonB box</keyword>
<sequence>DLQVTLDAGSCSSRVSFNVPEAHTQGIEFELTRQFTDQLFFSLTGSIIEAEFDSTVVDGDGAVLGGVEDGNRLASVPEESFAIAFTYDLAQPLFSSNSTYFQGSYQYVGDRITQPSDQVAGAGTFTSGLAFGGANRRRDN</sequence>
<evidence type="ECO:0000256" key="1">
    <source>
        <dbReference type="ARBA" id="ARBA00004571"/>
    </source>
</evidence>
<dbReference type="InterPro" id="IPR036942">
    <property type="entry name" value="Beta-barrel_TonB_sf"/>
</dbReference>
<evidence type="ECO:0000256" key="8">
    <source>
        <dbReference type="ARBA" id="ARBA00023136"/>
    </source>
</evidence>